<accession>K0REI4</accession>
<organism evidence="2 3">
    <name type="scientific">Thalassiosira oceanica</name>
    <name type="common">Marine diatom</name>
    <dbReference type="NCBI Taxonomy" id="159749"/>
    <lineage>
        <taxon>Eukaryota</taxon>
        <taxon>Sar</taxon>
        <taxon>Stramenopiles</taxon>
        <taxon>Ochrophyta</taxon>
        <taxon>Bacillariophyta</taxon>
        <taxon>Coscinodiscophyceae</taxon>
        <taxon>Thalassiosirophycidae</taxon>
        <taxon>Thalassiosirales</taxon>
        <taxon>Thalassiosiraceae</taxon>
        <taxon>Thalassiosira</taxon>
    </lineage>
</organism>
<comment type="caution">
    <text evidence="2">The sequence shown here is derived from an EMBL/GenBank/DDBJ whole genome shotgun (WGS) entry which is preliminary data.</text>
</comment>
<evidence type="ECO:0000256" key="1">
    <source>
        <dbReference type="SAM" id="MobiDB-lite"/>
    </source>
</evidence>
<dbReference type="Proteomes" id="UP000266841">
    <property type="component" value="Unassembled WGS sequence"/>
</dbReference>
<gene>
    <name evidence="2" type="ORF">THAOC_29197</name>
</gene>
<feature type="region of interest" description="Disordered" evidence="1">
    <location>
        <begin position="1"/>
        <end position="49"/>
    </location>
</feature>
<evidence type="ECO:0000313" key="2">
    <source>
        <dbReference type="EMBL" id="EJK51615.1"/>
    </source>
</evidence>
<protein>
    <submittedName>
        <fullName evidence="2">Uncharacterized protein</fullName>
    </submittedName>
</protein>
<feature type="compositionally biased region" description="Basic and acidic residues" evidence="1">
    <location>
        <begin position="29"/>
        <end position="42"/>
    </location>
</feature>
<feature type="non-terminal residue" evidence="2">
    <location>
        <position position="49"/>
    </location>
</feature>
<dbReference type="AlphaFoldDB" id="K0REI4"/>
<name>K0REI4_THAOC</name>
<proteinExistence type="predicted"/>
<evidence type="ECO:0000313" key="3">
    <source>
        <dbReference type="Proteomes" id="UP000266841"/>
    </source>
</evidence>
<sequence>MRQSTVRNETRLNIGRAVERSESGGQARPQEEWGRRAGKDSGRGTGVPG</sequence>
<dbReference type="EMBL" id="AGNL01041342">
    <property type="protein sequence ID" value="EJK51615.1"/>
    <property type="molecule type" value="Genomic_DNA"/>
</dbReference>
<keyword evidence="3" id="KW-1185">Reference proteome</keyword>
<reference evidence="2 3" key="1">
    <citation type="journal article" date="2012" name="Genome Biol.">
        <title>Genome and low-iron response of an oceanic diatom adapted to chronic iron limitation.</title>
        <authorList>
            <person name="Lommer M."/>
            <person name="Specht M."/>
            <person name="Roy A.S."/>
            <person name="Kraemer L."/>
            <person name="Andreson R."/>
            <person name="Gutowska M.A."/>
            <person name="Wolf J."/>
            <person name="Bergner S.V."/>
            <person name="Schilhabel M.B."/>
            <person name="Klostermeier U.C."/>
            <person name="Beiko R.G."/>
            <person name="Rosenstiel P."/>
            <person name="Hippler M."/>
            <person name="Laroche J."/>
        </authorList>
    </citation>
    <scope>NUCLEOTIDE SEQUENCE [LARGE SCALE GENOMIC DNA]</scope>
    <source>
        <strain evidence="2 3">CCMP1005</strain>
    </source>
</reference>